<dbReference type="GO" id="GO:0042781">
    <property type="term" value="F:3'-tRNA processing endoribonuclease activity"/>
    <property type="evidence" value="ECO:0007669"/>
    <property type="project" value="TreeGrafter"/>
</dbReference>
<protein>
    <submittedName>
        <fullName evidence="1">Uncharacterized protein</fullName>
    </submittedName>
</protein>
<dbReference type="AlphaFoldDB" id="A0A9Y1I2Y7"/>
<name>A0A9Y1I2Y7_9RHOD</name>
<dbReference type="PANTHER" id="PTHR46018:SF2">
    <property type="entry name" value="ZINC PHOSPHODIESTERASE ELAC PROTEIN 1"/>
    <property type="match status" value="1"/>
</dbReference>
<keyword evidence="1" id="KW-0934">Plastid</keyword>
<dbReference type="PANTHER" id="PTHR46018">
    <property type="entry name" value="ZINC PHOSPHODIESTERASE ELAC PROTEIN 1"/>
    <property type="match status" value="1"/>
</dbReference>
<sequence length="286" mass="32901">MLKFLYLTNNLTVNNSFYSITSIIACISNNSNELWLFNYDEGLQHQISISKLKLNQITKIFLTEIKEKNLISLLGFLATSALYKRKSKIQIYAPSQIKQYLRLFTYICKTSLLNDIEFVNIKNGLIYNNNHHQIYSLKLTDNSIAYSIIEIEKPGKFNINKAKKLGIMPGPIYGKLKMGISIVSKDGKLIKGKNLCDYITEGKKITILPSTTYSRAIVEFSWKSDVIVCQNFMNNKDIQYTNEYKILTSIMIAKILIESQSLYVILNNPNFYILTDIIMKYSNSNK</sequence>
<dbReference type="InterPro" id="IPR036866">
    <property type="entry name" value="RibonucZ/Hydroxyglut_hydro"/>
</dbReference>
<dbReference type="EMBL" id="OP616813">
    <property type="protein sequence ID" value="WDA99330.1"/>
    <property type="molecule type" value="Genomic_DNA"/>
</dbReference>
<accession>A0A9Y1I2Y7</accession>
<organism evidence="1">
    <name type="scientific">Galdieria yellowstonensis</name>
    <dbReference type="NCBI Taxonomy" id="3028027"/>
    <lineage>
        <taxon>Eukaryota</taxon>
        <taxon>Rhodophyta</taxon>
        <taxon>Bangiophyceae</taxon>
        <taxon>Galdieriales</taxon>
        <taxon>Galdieriaceae</taxon>
        <taxon>Galdieria</taxon>
    </lineage>
</organism>
<gene>
    <name evidence="1" type="primary">ycf56</name>
    <name evidence="1" type="ORF">GAYEhsy245_115</name>
</gene>
<dbReference type="Gene3D" id="3.60.15.10">
    <property type="entry name" value="Ribonuclease Z/Hydroxyacylglutathione hydrolase-like"/>
    <property type="match status" value="1"/>
</dbReference>
<dbReference type="PROSITE" id="PS51257">
    <property type="entry name" value="PROKAR_LIPOPROTEIN"/>
    <property type="match status" value="1"/>
</dbReference>
<evidence type="ECO:0000313" key="1">
    <source>
        <dbReference type="EMBL" id="WDA99330.1"/>
    </source>
</evidence>
<geneLocation type="plastid" evidence="1"/>
<proteinExistence type="predicted"/>
<reference evidence="1" key="1">
    <citation type="journal article" date="2023" name="J. Phycol.">
        <title>Revised classification of the Cyanidiophyceae based on plastid genome data with descriptions of the Cavernulicolales ord. nov. and Galdieriales ord. nov. (Rhodophyta).</title>
        <authorList>
            <person name="Park S.I."/>
            <person name="Cho C.H."/>
            <person name="Ciniglia C."/>
            <person name="Huang T.Y."/>
            <person name="Liu S.L."/>
            <person name="Bustamante D.E."/>
            <person name="Calderon M.S."/>
            <person name="Mansilla A."/>
            <person name="McDermott T."/>
            <person name="Andersen R.A."/>
            <person name="Yoon H.S."/>
        </authorList>
    </citation>
    <scope>NUCLEOTIDE SEQUENCE</scope>
    <source>
        <strain evidence="1">Hsy245</strain>
    </source>
</reference>
<dbReference type="SUPFAM" id="SSF56281">
    <property type="entry name" value="Metallo-hydrolase/oxidoreductase"/>
    <property type="match status" value="1"/>
</dbReference>